<comment type="caution">
    <text evidence="7">The sequence shown here is derived from an EMBL/GenBank/DDBJ whole genome shotgun (WGS) entry which is preliminary data.</text>
</comment>
<gene>
    <name evidence="7" type="ORF">MC378_10250</name>
</gene>
<dbReference type="InterPro" id="IPR010982">
    <property type="entry name" value="Lambda_DNA-bd_dom_sf"/>
</dbReference>
<protein>
    <submittedName>
        <fullName evidence="7">Helix-turn-helix domain-containing protein</fullName>
    </submittedName>
</protein>
<reference evidence="7" key="1">
    <citation type="submission" date="2022-02" db="EMBL/GenBank/DDBJ databases">
        <title>Polaribacter sp. MSW13, isolated from seawater.</title>
        <authorList>
            <person name="Kristyanto S."/>
            <person name="Jung J."/>
            <person name="Jeon C.O."/>
        </authorList>
    </citation>
    <scope>NUCLEOTIDE SEQUENCE</scope>
    <source>
        <strain evidence="7">MSW13</strain>
    </source>
</reference>
<dbReference type="PROSITE" id="PS00501">
    <property type="entry name" value="SPASE_I_1"/>
    <property type="match status" value="1"/>
</dbReference>
<dbReference type="InterPro" id="IPR010744">
    <property type="entry name" value="Phage_CI_N"/>
</dbReference>
<dbReference type="PROSITE" id="PS50943">
    <property type="entry name" value="HTH_CROC1"/>
    <property type="match status" value="1"/>
</dbReference>
<keyword evidence="2" id="KW-0378">Hydrolase</keyword>
<dbReference type="Pfam" id="PF07022">
    <property type="entry name" value="Phage_CI_repr"/>
    <property type="match status" value="1"/>
</dbReference>
<dbReference type="EMBL" id="JAKQYM010000007">
    <property type="protein sequence ID" value="MCI2229548.1"/>
    <property type="molecule type" value="Genomic_DNA"/>
</dbReference>
<dbReference type="GO" id="GO:0045892">
    <property type="term" value="P:negative regulation of DNA-templated transcription"/>
    <property type="evidence" value="ECO:0007669"/>
    <property type="project" value="InterPro"/>
</dbReference>
<dbReference type="SUPFAM" id="SSF51306">
    <property type="entry name" value="LexA/Signal peptidase"/>
    <property type="match status" value="1"/>
</dbReference>
<dbReference type="PANTHER" id="PTHR40661:SF3">
    <property type="entry name" value="FELS-1 PROPHAGE TRANSCRIPTIONAL REGULATOR"/>
    <property type="match status" value="1"/>
</dbReference>
<dbReference type="CDD" id="cd00093">
    <property type="entry name" value="HTH_XRE"/>
    <property type="match status" value="1"/>
</dbReference>
<dbReference type="InterPro" id="IPR019756">
    <property type="entry name" value="Pept_S26A_signal_pept_1_Ser-AS"/>
</dbReference>
<name>A0A9X1VNY0_9FLAO</name>
<dbReference type="CDD" id="cd06462">
    <property type="entry name" value="Peptidase_S24_S26"/>
    <property type="match status" value="1"/>
</dbReference>
<dbReference type="Gene3D" id="1.10.260.40">
    <property type="entry name" value="lambda repressor-like DNA-binding domains"/>
    <property type="match status" value="1"/>
</dbReference>
<dbReference type="RefSeq" id="WP_242178674.1">
    <property type="nucleotide sequence ID" value="NZ_JAKQYM010000007.1"/>
</dbReference>
<dbReference type="AlphaFoldDB" id="A0A9X1VNY0"/>
<dbReference type="InterPro" id="IPR036286">
    <property type="entry name" value="LexA/Signal_pep-like_sf"/>
</dbReference>
<dbReference type="GO" id="GO:0003677">
    <property type="term" value="F:DNA binding"/>
    <property type="evidence" value="ECO:0007669"/>
    <property type="project" value="UniProtKB-KW"/>
</dbReference>
<dbReference type="Gene3D" id="2.10.109.10">
    <property type="entry name" value="Umud Fragment, subunit A"/>
    <property type="match status" value="1"/>
</dbReference>
<evidence type="ECO:0000256" key="5">
    <source>
        <dbReference type="ARBA" id="ARBA00023163"/>
    </source>
</evidence>
<dbReference type="InterPro" id="IPR001387">
    <property type="entry name" value="Cro/C1-type_HTH"/>
</dbReference>
<keyword evidence="1" id="KW-0645">Protease</keyword>
<evidence type="ECO:0000259" key="6">
    <source>
        <dbReference type="PROSITE" id="PS50943"/>
    </source>
</evidence>
<evidence type="ECO:0000256" key="3">
    <source>
        <dbReference type="ARBA" id="ARBA00023015"/>
    </source>
</evidence>
<dbReference type="PANTHER" id="PTHR40661">
    <property type="match status" value="1"/>
</dbReference>
<organism evidence="7 8">
    <name type="scientific">Polaribacter marinus</name>
    <dbReference type="NCBI Taxonomy" id="2916838"/>
    <lineage>
        <taxon>Bacteria</taxon>
        <taxon>Pseudomonadati</taxon>
        <taxon>Bacteroidota</taxon>
        <taxon>Flavobacteriia</taxon>
        <taxon>Flavobacteriales</taxon>
        <taxon>Flavobacteriaceae</taxon>
    </lineage>
</organism>
<evidence type="ECO:0000256" key="4">
    <source>
        <dbReference type="ARBA" id="ARBA00023125"/>
    </source>
</evidence>
<evidence type="ECO:0000256" key="2">
    <source>
        <dbReference type="ARBA" id="ARBA00022801"/>
    </source>
</evidence>
<proteinExistence type="predicted"/>
<dbReference type="Proteomes" id="UP001139369">
    <property type="component" value="Unassembled WGS sequence"/>
</dbReference>
<dbReference type="SUPFAM" id="SSF47413">
    <property type="entry name" value="lambda repressor-like DNA-binding domains"/>
    <property type="match status" value="1"/>
</dbReference>
<feature type="domain" description="HTH cro/C1-type" evidence="6">
    <location>
        <begin position="14"/>
        <end position="56"/>
    </location>
</feature>
<evidence type="ECO:0000313" key="7">
    <source>
        <dbReference type="EMBL" id="MCI2229548.1"/>
    </source>
</evidence>
<dbReference type="GO" id="GO:0006508">
    <property type="term" value="P:proteolysis"/>
    <property type="evidence" value="ECO:0007669"/>
    <property type="project" value="UniProtKB-KW"/>
</dbReference>
<evidence type="ECO:0000256" key="1">
    <source>
        <dbReference type="ARBA" id="ARBA00022670"/>
    </source>
</evidence>
<keyword evidence="8" id="KW-1185">Reference proteome</keyword>
<keyword evidence="5" id="KW-0804">Transcription</keyword>
<dbReference type="GO" id="GO:0004252">
    <property type="term" value="F:serine-type endopeptidase activity"/>
    <property type="evidence" value="ECO:0007669"/>
    <property type="project" value="InterPro"/>
</dbReference>
<sequence>MNFIISENPKVQKSEIAQKLHIGKSTFSEILKERMNVSIDVIAQFSKEFGFSLEWLINGQGDMKSNTPEPPKIESKTPQVITIDKNNEDNIVLVPVKAQAGYLNGYADPKFIEKLPTYSLPNLRNGIFRMFQVAGFSMLPTLHHHSTVVGQFVENWIDDIKDNRIYVLVTKEHGVVVKRCLNRIEKYGTLYCKSDNRKEFPSFALETQFISEIWEVKMALLHDLADPADLHDKMNDLESEILLIKQHLNLAKKLSKVSEPIEKHKIKN</sequence>
<evidence type="ECO:0000313" key="8">
    <source>
        <dbReference type="Proteomes" id="UP001139369"/>
    </source>
</evidence>
<keyword evidence="4" id="KW-0238">DNA-binding</keyword>
<accession>A0A9X1VNY0</accession>
<dbReference type="GO" id="GO:0016020">
    <property type="term" value="C:membrane"/>
    <property type="evidence" value="ECO:0007669"/>
    <property type="project" value="InterPro"/>
</dbReference>
<keyword evidence="3" id="KW-0805">Transcription regulation</keyword>